<sequence>MNTENKQSKSLVTRISEAIRFQEWIDRMDQKDQKLDPAKRKKKWAIILGASFLIYVISFFVFPKPAITYEPIKPVIEGNPDIAKTLKRKKSLSFEMPVDSFETILKQEIHESIPEKK</sequence>
<name>A0A5K7SED2_9BACT</name>
<proteinExistence type="predicted"/>
<dbReference type="KEGG" id="anf:AQPE_4027"/>
<organism evidence="2 3">
    <name type="scientific">Aquipluma nitroreducens</name>
    <dbReference type="NCBI Taxonomy" id="2010828"/>
    <lineage>
        <taxon>Bacteria</taxon>
        <taxon>Pseudomonadati</taxon>
        <taxon>Bacteroidota</taxon>
        <taxon>Bacteroidia</taxon>
        <taxon>Marinilabiliales</taxon>
        <taxon>Prolixibacteraceae</taxon>
        <taxon>Aquipluma</taxon>
    </lineage>
</organism>
<reference evidence="2" key="1">
    <citation type="journal article" date="2020" name="Int. J. Syst. Evol. Microbiol.">
        <title>Aquipluma nitroreducens gen. nov. sp. nov., a novel facultatively anaerobic bacterium isolated from a freshwater lake.</title>
        <authorList>
            <person name="Watanabe M."/>
            <person name="Kojima H."/>
            <person name="Fukui M."/>
        </authorList>
    </citation>
    <scope>NUCLEOTIDE SEQUENCE</scope>
    <source>
        <strain evidence="2">MeG22</strain>
    </source>
</reference>
<evidence type="ECO:0000313" key="3">
    <source>
        <dbReference type="Proteomes" id="UP001193389"/>
    </source>
</evidence>
<dbReference type="EMBL" id="AP018694">
    <property type="protein sequence ID" value="BBE19839.1"/>
    <property type="molecule type" value="Genomic_DNA"/>
</dbReference>
<keyword evidence="1" id="KW-0812">Transmembrane</keyword>
<gene>
    <name evidence="2" type="ORF">AQPE_4027</name>
</gene>
<dbReference type="AlphaFoldDB" id="A0A5K7SED2"/>
<dbReference type="Proteomes" id="UP001193389">
    <property type="component" value="Chromosome"/>
</dbReference>
<keyword evidence="1" id="KW-1133">Transmembrane helix</keyword>
<dbReference type="RefSeq" id="WP_318348049.1">
    <property type="nucleotide sequence ID" value="NZ_AP018694.1"/>
</dbReference>
<keyword evidence="3" id="KW-1185">Reference proteome</keyword>
<protein>
    <submittedName>
        <fullName evidence="2">Uncharacterized protein</fullName>
    </submittedName>
</protein>
<evidence type="ECO:0000256" key="1">
    <source>
        <dbReference type="SAM" id="Phobius"/>
    </source>
</evidence>
<evidence type="ECO:0000313" key="2">
    <source>
        <dbReference type="EMBL" id="BBE19839.1"/>
    </source>
</evidence>
<keyword evidence="1" id="KW-0472">Membrane</keyword>
<accession>A0A5K7SED2</accession>
<feature type="transmembrane region" description="Helical" evidence="1">
    <location>
        <begin position="44"/>
        <end position="62"/>
    </location>
</feature>